<reference evidence="2" key="1">
    <citation type="journal article" date="2011" name="PLoS Genet.">
        <title>Genomic analysis of the necrotrophic fungal pathogens Sclerotinia sclerotiorum and Botrytis cinerea.</title>
        <authorList>
            <person name="Amselem J."/>
            <person name="Cuomo C.A."/>
            <person name="van Kan J.A."/>
            <person name="Viaud M."/>
            <person name="Benito E.P."/>
            <person name="Couloux A."/>
            <person name="Coutinho P.M."/>
            <person name="de Vries R.P."/>
            <person name="Dyer P.S."/>
            <person name="Fillinger S."/>
            <person name="Fournier E."/>
            <person name="Gout L."/>
            <person name="Hahn M."/>
            <person name="Kohn L."/>
            <person name="Lapalu N."/>
            <person name="Plummer K.M."/>
            <person name="Pradier J.M."/>
            <person name="Quevillon E."/>
            <person name="Sharon A."/>
            <person name="Simon A."/>
            <person name="ten Have A."/>
            <person name="Tudzynski B."/>
            <person name="Tudzynski P."/>
            <person name="Wincker P."/>
            <person name="Andrew M."/>
            <person name="Anthouard V."/>
            <person name="Beever R.E."/>
            <person name="Beffa R."/>
            <person name="Benoit I."/>
            <person name="Bouzid O."/>
            <person name="Brault B."/>
            <person name="Chen Z."/>
            <person name="Choquer M."/>
            <person name="Collemare J."/>
            <person name="Cotton P."/>
            <person name="Danchin E.G."/>
            <person name="Da Silva C."/>
            <person name="Gautier A."/>
            <person name="Giraud C."/>
            <person name="Giraud T."/>
            <person name="Gonzalez C."/>
            <person name="Grossetete S."/>
            <person name="Guldener U."/>
            <person name="Henrissat B."/>
            <person name="Howlett B.J."/>
            <person name="Kodira C."/>
            <person name="Kretschmer M."/>
            <person name="Lappartient A."/>
            <person name="Leroch M."/>
            <person name="Levis C."/>
            <person name="Mauceli E."/>
            <person name="Neuveglise C."/>
            <person name="Oeser B."/>
            <person name="Pearson M."/>
            <person name="Poulain J."/>
            <person name="Poussereau N."/>
            <person name="Quesneville H."/>
            <person name="Rascle C."/>
            <person name="Schumacher J."/>
            <person name="Segurens B."/>
            <person name="Sexton A."/>
            <person name="Silva E."/>
            <person name="Sirven C."/>
            <person name="Soanes D.M."/>
            <person name="Talbot N.J."/>
            <person name="Templeton M."/>
            <person name="Yandava C."/>
            <person name="Yarden O."/>
            <person name="Zeng Q."/>
            <person name="Rollins J.A."/>
            <person name="Lebrun M.H."/>
            <person name="Dickman M."/>
        </authorList>
    </citation>
    <scope>NUCLEOTIDE SEQUENCE [LARGE SCALE GENOMIC DNA]</scope>
    <source>
        <strain evidence="2">ATCC 18683 / 1980 / Ss-1</strain>
    </source>
</reference>
<organism evidence="1 2">
    <name type="scientific">Sclerotinia sclerotiorum (strain ATCC 18683 / 1980 / Ss-1)</name>
    <name type="common">White mold</name>
    <name type="synonym">Whetzelinia sclerotiorum</name>
    <dbReference type="NCBI Taxonomy" id="665079"/>
    <lineage>
        <taxon>Eukaryota</taxon>
        <taxon>Fungi</taxon>
        <taxon>Dikarya</taxon>
        <taxon>Ascomycota</taxon>
        <taxon>Pezizomycotina</taxon>
        <taxon>Leotiomycetes</taxon>
        <taxon>Helotiales</taxon>
        <taxon>Sclerotiniaceae</taxon>
        <taxon>Sclerotinia</taxon>
    </lineage>
</organism>
<sequence>MEVQSCKLKKCGKDRWPVFELCTALWPLRAAPQGPLINFTPPHTHLEPWTGCEIIDNNLESPGSFDKLVNAELQYLHVEPFWHNAYTLG</sequence>
<gene>
    <name evidence="1" type="ORF">SS1G_02885</name>
</gene>
<name>A7EC47_SCLS1</name>
<dbReference type="HOGENOM" id="CLU_2456114_0_0_1"/>
<keyword evidence="2" id="KW-1185">Reference proteome</keyword>
<dbReference type="InParanoid" id="A7EC47"/>
<dbReference type="AlphaFoldDB" id="A7EC47"/>
<evidence type="ECO:0000313" key="1">
    <source>
        <dbReference type="EMBL" id="EDO00026.1"/>
    </source>
</evidence>
<proteinExistence type="predicted"/>
<evidence type="ECO:0000313" key="2">
    <source>
        <dbReference type="Proteomes" id="UP000001312"/>
    </source>
</evidence>
<dbReference type="EMBL" id="CH476623">
    <property type="protein sequence ID" value="EDO00026.1"/>
    <property type="molecule type" value="Genomic_DNA"/>
</dbReference>
<dbReference type="KEGG" id="ssl:SS1G_02885"/>
<dbReference type="GeneID" id="5493103"/>
<protein>
    <submittedName>
        <fullName evidence="1">Uncharacterized protein</fullName>
    </submittedName>
</protein>
<dbReference type="Proteomes" id="UP000001312">
    <property type="component" value="Unassembled WGS sequence"/>
</dbReference>
<accession>A7EC47</accession>
<dbReference type="RefSeq" id="XP_001596663.1">
    <property type="nucleotide sequence ID" value="XM_001596613.1"/>
</dbReference>